<feature type="domain" description="Impact N-terminal" evidence="2">
    <location>
        <begin position="16"/>
        <end position="118"/>
    </location>
</feature>
<dbReference type="InterPro" id="IPR036956">
    <property type="entry name" value="Impact_N_sf"/>
</dbReference>
<dbReference type="SUPFAM" id="SSF54211">
    <property type="entry name" value="Ribosomal protein S5 domain 2-like"/>
    <property type="match status" value="1"/>
</dbReference>
<keyword evidence="4" id="KW-1185">Reference proteome</keyword>
<dbReference type="PATRIC" id="fig|679936.5.peg.1374"/>
<dbReference type="GO" id="GO:0005737">
    <property type="term" value="C:cytoplasm"/>
    <property type="evidence" value="ECO:0007669"/>
    <property type="project" value="TreeGrafter"/>
</dbReference>
<gene>
    <name evidence="3" type="ordered locus">Sulac_1311</name>
</gene>
<dbReference type="KEGG" id="sap:Sulac_1311"/>
<sequence length="198" mass="22089">MTTVYESKPAEIVIQRSRFIGQAFYFPSDHGLADRLEAMAMQFPKATHYTWAYRIDPGQKRASDAGEPQGTAGAPMLHVLEHEGWESTLVVVIRYFGGIKLGRGGLVHAYQETARLALQHVTPAKLVWARPVSLVLDYAEYARRESLLRTSLQDMTVTFGTQVTVNGWVSADDGSENAWHALPFKTVGDPMPRRFPIA</sequence>
<dbReference type="InterPro" id="IPR001498">
    <property type="entry name" value="Impact_N"/>
</dbReference>
<dbReference type="Gene3D" id="3.30.230.30">
    <property type="entry name" value="Impact, N-terminal domain"/>
    <property type="match status" value="1"/>
</dbReference>
<evidence type="ECO:0000259" key="2">
    <source>
        <dbReference type="Pfam" id="PF01205"/>
    </source>
</evidence>
<dbReference type="HOGENOM" id="CLU_083552_0_0_9"/>
<dbReference type="PANTHER" id="PTHR16301:SF20">
    <property type="entry name" value="IMPACT FAMILY MEMBER YIGZ"/>
    <property type="match status" value="1"/>
</dbReference>
<proteinExistence type="inferred from homology"/>
<dbReference type="EMBL" id="CP003179">
    <property type="protein sequence ID" value="AEW04808.1"/>
    <property type="molecule type" value="Genomic_DNA"/>
</dbReference>
<reference evidence="4" key="1">
    <citation type="submission" date="2011-12" db="EMBL/GenBank/DDBJ databases">
        <title>The complete genome of chromosome of Sulfobacillus acidophilus DSM 10332.</title>
        <authorList>
            <person name="Lucas S."/>
            <person name="Han J."/>
            <person name="Lapidus A."/>
            <person name="Bruce D."/>
            <person name="Goodwin L."/>
            <person name="Pitluck S."/>
            <person name="Peters L."/>
            <person name="Kyrpides N."/>
            <person name="Mavromatis K."/>
            <person name="Ivanova N."/>
            <person name="Mikhailova N."/>
            <person name="Chertkov O."/>
            <person name="Saunders E."/>
            <person name="Detter J.C."/>
            <person name="Tapia R."/>
            <person name="Han C."/>
            <person name="Land M."/>
            <person name="Hauser L."/>
            <person name="Markowitz V."/>
            <person name="Cheng J.-F."/>
            <person name="Hugenholtz P."/>
            <person name="Woyke T."/>
            <person name="Wu D."/>
            <person name="Pukall R."/>
            <person name="Gehrich-Schroeter G."/>
            <person name="Schneider S."/>
            <person name="Klenk H.-P."/>
            <person name="Eisen J.A."/>
        </authorList>
    </citation>
    <scope>NUCLEOTIDE SEQUENCE [LARGE SCALE GENOMIC DNA]</scope>
    <source>
        <strain evidence="4">ATCC 700253 / DSM 10332 / NAL</strain>
    </source>
</reference>
<dbReference type="Pfam" id="PF01205">
    <property type="entry name" value="Impact_N"/>
    <property type="match status" value="1"/>
</dbReference>
<dbReference type="PANTHER" id="PTHR16301">
    <property type="entry name" value="IMPACT-RELATED"/>
    <property type="match status" value="1"/>
</dbReference>
<dbReference type="STRING" id="679936.Sulac_1311"/>
<evidence type="ECO:0000313" key="3">
    <source>
        <dbReference type="EMBL" id="AEW04808.1"/>
    </source>
</evidence>
<dbReference type="AlphaFoldDB" id="G8TVW4"/>
<protein>
    <submittedName>
        <fullName evidence="3">Uncharacterized protein family UPF0029, Impact, N-terminal protein</fullName>
    </submittedName>
</protein>
<accession>G8TVW4</accession>
<reference evidence="3 4" key="2">
    <citation type="journal article" date="2012" name="Stand. Genomic Sci.">
        <title>Complete genome sequence of the moderately thermophilic mineral-sulfide-oxidizing firmicute Sulfobacillus acidophilus type strain (NAL(T)).</title>
        <authorList>
            <person name="Anderson I."/>
            <person name="Chertkov O."/>
            <person name="Chen A."/>
            <person name="Saunders E."/>
            <person name="Lapidus A."/>
            <person name="Nolan M."/>
            <person name="Lucas S."/>
            <person name="Hammon N."/>
            <person name="Deshpande S."/>
            <person name="Cheng J.F."/>
            <person name="Han C."/>
            <person name="Tapia R."/>
            <person name="Goodwin L.A."/>
            <person name="Pitluck S."/>
            <person name="Liolios K."/>
            <person name="Pagani I."/>
            <person name="Ivanova N."/>
            <person name="Mikhailova N."/>
            <person name="Pati A."/>
            <person name="Palaniappan K."/>
            <person name="Land M."/>
            <person name="Pan C."/>
            <person name="Rohde M."/>
            <person name="Pukall R."/>
            <person name="Goker M."/>
            <person name="Detter J.C."/>
            <person name="Woyke T."/>
            <person name="Bristow J."/>
            <person name="Eisen J.A."/>
            <person name="Markowitz V."/>
            <person name="Hugenholtz P."/>
            <person name="Kyrpides N.C."/>
            <person name="Klenk H.P."/>
            <person name="Mavromatis K."/>
        </authorList>
    </citation>
    <scope>NUCLEOTIDE SEQUENCE [LARGE SCALE GENOMIC DNA]</scope>
    <source>
        <strain evidence="4">ATCC 700253 / DSM 10332 / NAL</strain>
    </source>
</reference>
<evidence type="ECO:0000313" key="4">
    <source>
        <dbReference type="Proteomes" id="UP000005439"/>
    </source>
</evidence>
<dbReference type="InterPro" id="IPR023582">
    <property type="entry name" value="Impact"/>
</dbReference>
<dbReference type="Proteomes" id="UP000005439">
    <property type="component" value="Chromosome"/>
</dbReference>
<dbReference type="InterPro" id="IPR020568">
    <property type="entry name" value="Ribosomal_Su5_D2-typ_SF"/>
</dbReference>
<comment type="similarity">
    <text evidence="1">Belongs to the IMPACT family.</text>
</comment>
<name>G8TVW4_SULAD</name>
<evidence type="ECO:0000256" key="1">
    <source>
        <dbReference type="ARBA" id="ARBA00007665"/>
    </source>
</evidence>
<organism evidence="3 4">
    <name type="scientific">Sulfobacillus acidophilus (strain ATCC 700253 / DSM 10332 / NAL)</name>
    <dbReference type="NCBI Taxonomy" id="679936"/>
    <lineage>
        <taxon>Bacteria</taxon>
        <taxon>Bacillati</taxon>
        <taxon>Bacillota</taxon>
        <taxon>Clostridia</taxon>
        <taxon>Eubacteriales</taxon>
        <taxon>Clostridiales Family XVII. Incertae Sedis</taxon>
        <taxon>Sulfobacillus</taxon>
    </lineage>
</organism>
<dbReference type="GO" id="GO:0006446">
    <property type="term" value="P:regulation of translational initiation"/>
    <property type="evidence" value="ECO:0007669"/>
    <property type="project" value="TreeGrafter"/>
</dbReference>